<dbReference type="AlphaFoldDB" id="A0A815TJT0"/>
<accession>A0A815TJT0</accession>
<proteinExistence type="predicted"/>
<organism evidence="2 3">
    <name type="scientific">Adineta steineri</name>
    <dbReference type="NCBI Taxonomy" id="433720"/>
    <lineage>
        <taxon>Eukaryota</taxon>
        <taxon>Metazoa</taxon>
        <taxon>Spiralia</taxon>
        <taxon>Gnathifera</taxon>
        <taxon>Rotifera</taxon>
        <taxon>Eurotatoria</taxon>
        <taxon>Bdelloidea</taxon>
        <taxon>Adinetida</taxon>
        <taxon>Adinetidae</taxon>
        <taxon>Adineta</taxon>
    </lineage>
</organism>
<dbReference type="EMBL" id="CAJNOG010002431">
    <property type="protein sequence ID" value="CAF1504777.1"/>
    <property type="molecule type" value="Genomic_DNA"/>
</dbReference>
<name>A0A815TJT0_9BILA</name>
<feature type="chain" id="PRO_5032494122" evidence="1">
    <location>
        <begin position="22"/>
        <end position="147"/>
    </location>
</feature>
<keyword evidence="1" id="KW-0732">Signal</keyword>
<evidence type="ECO:0000313" key="2">
    <source>
        <dbReference type="EMBL" id="CAF1504777.1"/>
    </source>
</evidence>
<reference evidence="2" key="1">
    <citation type="submission" date="2021-02" db="EMBL/GenBank/DDBJ databases">
        <authorList>
            <person name="Nowell W R."/>
        </authorList>
    </citation>
    <scope>NUCLEOTIDE SEQUENCE</scope>
</reference>
<dbReference type="Proteomes" id="UP000663845">
    <property type="component" value="Unassembled WGS sequence"/>
</dbReference>
<gene>
    <name evidence="2" type="ORF">JYZ213_LOCUS43691</name>
</gene>
<feature type="signal peptide" evidence="1">
    <location>
        <begin position="1"/>
        <end position="21"/>
    </location>
</feature>
<comment type="caution">
    <text evidence="2">The sequence shown here is derived from an EMBL/GenBank/DDBJ whole genome shotgun (WGS) entry which is preliminary data.</text>
</comment>
<evidence type="ECO:0000256" key="1">
    <source>
        <dbReference type="SAM" id="SignalP"/>
    </source>
</evidence>
<sequence length="147" mass="16965">MYTNFYFISIIQLLLFQTSISIHFGHEVGSSSMDSTHYDRRICSLNNEKKELNRASFWATIRSSPFTMNNTNQSNLIPFRRQLIINNGEDRLVTRSSPSVSTLNTTNINNSIPLGIDQASVDIIVNNQVRIRDFKDSLVYEIEHSRY</sequence>
<protein>
    <submittedName>
        <fullName evidence="2">Uncharacterized protein</fullName>
    </submittedName>
</protein>
<evidence type="ECO:0000313" key="3">
    <source>
        <dbReference type="Proteomes" id="UP000663845"/>
    </source>
</evidence>